<sequence>MNPFTEKFLKQLGTLRNHKEFPEIEPIVTRLLAMNSMEITRSMTEDISVDFKKIEDKYLSQGKTIRAIRFYWAGKEIFPYIPTTSWIDCYTNYERLAGDSPRYNGYVEDKYRLKGKYTNENDRKEIRLHAFQEVLQEVLETEEDADETIADLDIYDDLEILFILRTLEWIYDSTRAALENTAILKTQAIAFFVTPGHDEHSILVMDFNE</sequence>
<dbReference type="EMBL" id="ANIK01000045">
    <property type="protein sequence ID" value="EMJ94869.1"/>
    <property type="molecule type" value="Genomic_DNA"/>
</dbReference>
<proteinExistence type="predicted"/>
<comment type="caution">
    <text evidence="1">The sequence shown here is derived from an EMBL/GenBank/DDBJ whole genome shotgun (WGS) entry which is preliminary data.</text>
</comment>
<protein>
    <submittedName>
        <fullName evidence="1">Uncharacterized protein</fullName>
    </submittedName>
</protein>
<dbReference type="Proteomes" id="UP000011988">
    <property type="component" value="Unassembled WGS sequence"/>
</dbReference>
<evidence type="ECO:0000313" key="2">
    <source>
        <dbReference type="Proteomes" id="UP000011988"/>
    </source>
</evidence>
<evidence type="ECO:0000313" key="1">
    <source>
        <dbReference type="EMBL" id="EMJ94869.1"/>
    </source>
</evidence>
<dbReference type="AlphaFoldDB" id="M6CT36"/>
<organism evidence="1 2">
    <name type="scientific">Leptospira alstonii serovar Sichuan str. 79601</name>
    <dbReference type="NCBI Taxonomy" id="1218565"/>
    <lineage>
        <taxon>Bacteria</taxon>
        <taxon>Pseudomonadati</taxon>
        <taxon>Spirochaetota</taxon>
        <taxon>Spirochaetia</taxon>
        <taxon>Leptospirales</taxon>
        <taxon>Leptospiraceae</taxon>
        <taxon>Leptospira</taxon>
    </lineage>
</organism>
<accession>M6CT36</accession>
<dbReference type="PATRIC" id="fig|1218565.3.peg.2306"/>
<gene>
    <name evidence="1" type="ORF">LEP1GSC194_3209</name>
</gene>
<name>M6CT36_9LEPT</name>
<reference evidence="1 2" key="1">
    <citation type="submission" date="2013-01" db="EMBL/GenBank/DDBJ databases">
        <authorList>
            <person name="Harkins D.M."/>
            <person name="Durkin A.S."/>
            <person name="Brinkac L.M."/>
            <person name="Haft D.H."/>
            <person name="Selengut J.D."/>
            <person name="Sanka R."/>
            <person name="DePew J."/>
            <person name="Purushe J."/>
            <person name="Galloway R.L."/>
            <person name="Vinetz J.M."/>
            <person name="Sutton G.G."/>
            <person name="Nierman W.C."/>
            <person name="Fouts D.E."/>
        </authorList>
    </citation>
    <scope>NUCLEOTIDE SEQUENCE [LARGE SCALE GENOMIC DNA]</scope>
    <source>
        <strain evidence="1 2">79601</strain>
    </source>
</reference>